<keyword evidence="3" id="KW-1185">Reference proteome</keyword>
<evidence type="ECO:0000313" key="3">
    <source>
        <dbReference type="Proteomes" id="UP000237347"/>
    </source>
</evidence>
<comment type="caution">
    <text evidence="2">The sequence shown here is derived from an EMBL/GenBank/DDBJ whole genome shotgun (WGS) entry which is preliminary data.</text>
</comment>
<evidence type="ECO:0000256" key="1">
    <source>
        <dbReference type="SAM" id="MobiDB-lite"/>
    </source>
</evidence>
<feature type="compositionally biased region" description="Low complexity" evidence="1">
    <location>
        <begin position="91"/>
        <end position="101"/>
    </location>
</feature>
<accession>A0AAW0JYE9</accession>
<gene>
    <name evidence="2" type="ORF">CFP56_026810</name>
</gene>
<proteinExistence type="predicted"/>
<feature type="region of interest" description="Disordered" evidence="1">
    <location>
        <begin position="75"/>
        <end position="101"/>
    </location>
</feature>
<protein>
    <submittedName>
        <fullName evidence="2">Uncharacterized protein</fullName>
    </submittedName>
</protein>
<evidence type="ECO:0000313" key="2">
    <source>
        <dbReference type="EMBL" id="KAK7831995.1"/>
    </source>
</evidence>
<reference evidence="2 3" key="1">
    <citation type="journal article" date="2018" name="Sci. Data">
        <title>The draft genome sequence of cork oak.</title>
        <authorList>
            <person name="Ramos A.M."/>
            <person name="Usie A."/>
            <person name="Barbosa P."/>
            <person name="Barros P.M."/>
            <person name="Capote T."/>
            <person name="Chaves I."/>
            <person name="Simoes F."/>
            <person name="Abreu I."/>
            <person name="Carrasquinho I."/>
            <person name="Faro C."/>
            <person name="Guimaraes J.B."/>
            <person name="Mendonca D."/>
            <person name="Nobrega F."/>
            <person name="Rodrigues L."/>
            <person name="Saibo N.J.M."/>
            <person name="Varela M.C."/>
            <person name="Egas C."/>
            <person name="Matos J."/>
            <person name="Miguel C.M."/>
            <person name="Oliveira M.M."/>
            <person name="Ricardo C.P."/>
            <person name="Goncalves S."/>
        </authorList>
    </citation>
    <scope>NUCLEOTIDE SEQUENCE [LARGE SCALE GENOMIC DNA]</scope>
    <source>
        <strain evidence="3">cv. HL8</strain>
    </source>
</reference>
<organism evidence="2 3">
    <name type="scientific">Quercus suber</name>
    <name type="common">Cork oak</name>
    <dbReference type="NCBI Taxonomy" id="58331"/>
    <lineage>
        <taxon>Eukaryota</taxon>
        <taxon>Viridiplantae</taxon>
        <taxon>Streptophyta</taxon>
        <taxon>Embryophyta</taxon>
        <taxon>Tracheophyta</taxon>
        <taxon>Spermatophyta</taxon>
        <taxon>Magnoliopsida</taxon>
        <taxon>eudicotyledons</taxon>
        <taxon>Gunneridae</taxon>
        <taxon>Pentapetalae</taxon>
        <taxon>rosids</taxon>
        <taxon>fabids</taxon>
        <taxon>Fagales</taxon>
        <taxon>Fagaceae</taxon>
        <taxon>Quercus</taxon>
    </lineage>
</organism>
<dbReference type="AlphaFoldDB" id="A0AAW0JYE9"/>
<dbReference type="Proteomes" id="UP000237347">
    <property type="component" value="Unassembled WGS sequence"/>
</dbReference>
<dbReference type="EMBL" id="PKMF04000432">
    <property type="protein sequence ID" value="KAK7831995.1"/>
    <property type="molecule type" value="Genomic_DNA"/>
</dbReference>
<sequence length="101" mass="11290">MGHHQSKGASHDSIRVKSIPRIDKAAAHIMHGSQSKANEIHDLRTMARRIWKNSGNKDDALKCLRIGKQAMEVGDRRSWRSKPSLEIHLQSSSSRSHSSGL</sequence>
<name>A0AAW0JYE9_QUESU</name>